<keyword evidence="2" id="KW-1185">Reference proteome</keyword>
<organism evidence="1 2">
    <name type="scientific">Immundisolibacter cernigliae</name>
    <dbReference type="NCBI Taxonomy" id="1810504"/>
    <lineage>
        <taxon>Bacteria</taxon>
        <taxon>Pseudomonadati</taxon>
        <taxon>Pseudomonadota</taxon>
        <taxon>Gammaproteobacteria</taxon>
        <taxon>Immundisolibacterales</taxon>
        <taxon>Immundisolibacteraceae</taxon>
        <taxon>Immundisolibacter</taxon>
    </lineage>
</organism>
<accession>A0A1B1YRM0</accession>
<sequence length="222" mass="24233">MSADAAQEVPLEVAADSTAAARSQVYALFAQALGFPQAETGAALENGELYQAIAQAAGTLPYRYTFIGPPLIDARDMGRVYTALFEAVTGKPQVSLLEQRHEGAPPEQQLWEELLRFYRYFGLDFSTGGARERPDHLLVELEFMHYLSFLEAGAGDGHPGLRRGQQDFLERHLTRWLPALRVALVEAGDAAPYDVLVDALVRFVGADATYLGSLQAGPEPPL</sequence>
<reference evidence="2" key="1">
    <citation type="submission" date="2016-03" db="EMBL/GenBank/DDBJ databases">
        <title>Complete genome sequence of Solimmundus cernigliae, representing a novel lineage of polycyclic aromatic hydrocarbon degraders within the Gammaproteobacteria.</title>
        <authorList>
            <person name="Singleton D.R."/>
            <person name="Dickey A.N."/>
            <person name="Scholl E.H."/>
            <person name="Wright F.A."/>
            <person name="Aitken M.D."/>
        </authorList>
    </citation>
    <scope>NUCLEOTIDE SEQUENCE [LARGE SCALE GENOMIC DNA]</scope>
    <source>
        <strain evidence="2">TR3.2</strain>
    </source>
</reference>
<evidence type="ECO:0000313" key="1">
    <source>
        <dbReference type="EMBL" id="ANX03327.1"/>
    </source>
</evidence>
<proteinExistence type="predicted"/>
<dbReference type="RefSeq" id="WP_068802832.1">
    <property type="nucleotide sequence ID" value="NZ_CP014671.1"/>
</dbReference>
<name>A0A1B1YRM0_9GAMM</name>
<dbReference type="InParanoid" id="A0A1B1YRM0"/>
<dbReference type="InterPro" id="IPR036411">
    <property type="entry name" value="TorD-like_sf"/>
</dbReference>
<protein>
    <submittedName>
        <fullName evidence="1">Uncharacterized protein</fullName>
    </submittedName>
</protein>
<dbReference type="AlphaFoldDB" id="A0A1B1YRM0"/>
<dbReference type="OrthoDB" id="6358994at2"/>
<dbReference type="KEGG" id="gbi:PG2T_03385"/>
<dbReference type="Proteomes" id="UP000092952">
    <property type="component" value="Chromosome"/>
</dbReference>
<dbReference type="Gene3D" id="1.10.3480.10">
    <property type="entry name" value="TorD-like"/>
    <property type="match status" value="1"/>
</dbReference>
<dbReference type="Pfam" id="PF02613">
    <property type="entry name" value="Nitrate_red_del"/>
    <property type="match status" value="1"/>
</dbReference>
<dbReference type="EMBL" id="CP014671">
    <property type="protein sequence ID" value="ANX03327.1"/>
    <property type="molecule type" value="Genomic_DNA"/>
</dbReference>
<evidence type="ECO:0000313" key="2">
    <source>
        <dbReference type="Proteomes" id="UP000092952"/>
    </source>
</evidence>
<dbReference type="STRING" id="1810504.PG2T_03385"/>
<dbReference type="SUPFAM" id="SSF89155">
    <property type="entry name" value="TorD-like"/>
    <property type="match status" value="1"/>
</dbReference>
<dbReference type="InterPro" id="IPR020945">
    <property type="entry name" value="DMSO/NO3_reduct_chaperone"/>
</dbReference>
<gene>
    <name evidence="1" type="ORF">PG2T_03385</name>
</gene>